<evidence type="ECO:0000256" key="6">
    <source>
        <dbReference type="ARBA" id="ARBA00022989"/>
    </source>
</evidence>
<organism evidence="11 12">
    <name type="scientific">[Clostridium] celerecrescens 18A</name>
    <dbReference type="NCBI Taxonomy" id="1286362"/>
    <lineage>
        <taxon>Bacteria</taxon>
        <taxon>Bacillati</taxon>
        <taxon>Bacillota</taxon>
        <taxon>Clostridia</taxon>
        <taxon>Lachnospirales</taxon>
        <taxon>Lachnospiraceae</taxon>
        <taxon>Lacrimispora</taxon>
    </lineage>
</organism>
<dbReference type="GO" id="GO:0090374">
    <property type="term" value="P:oligopeptide export from mitochondrion"/>
    <property type="evidence" value="ECO:0007669"/>
    <property type="project" value="TreeGrafter"/>
</dbReference>
<proteinExistence type="predicted"/>
<dbReference type="InterPro" id="IPR017871">
    <property type="entry name" value="ABC_transporter-like_CS"/>
</dbReference>
<evidence type="ECO:0000259" key="10">
    <source>
        <dbReference type="PROSITE" id="PS50929"/>
    </source>
</evidence>
<reference evidence="11 12" key="1">
    <citation type="submission" date="2017-11" db="EMBL/GenBank/DDBJ databases">
        <title>Understudied soil microbes with underappreciated capabilities: Untangling the Clostridium saccharolyticum group.</title>
        <authorList>
            <person name="Leschine S."/>
        </authorList>
    </citation>
    <scope>NUCLEOTIDE SEQUENCE [LARGE SCALE GENOMIC DNA]</scope>
    <source>
        <strain evidence="11 12">18A</strain>
    </source>
</reference>
<gene>
    <name evidence="11" type="ORF">H171_1405</name>
</gene>
<feature type="domain" description="ABC transmembrane type-1" evidence="10">
    <location>
        <begin position="25"/>
        <end position="309"/>
    </location>
</feature>
<name>A0A2M8Z3B1_9FIRM</name>
<keyword evidence="7 8" id="KW-0472">Membrane</keyword>
<dbReference type="InterPro" id="IPR027417">
    <property type="entry name" value="P-loop_NTPase"/>
</dbReference>
<dbReference type="GO" id="GO:0016887">
    <property type="term" value="F:ATP hydrolysis activity"/>
    <property type="evidence" value="ECO:0007669"/>
    <property type="project" value="InterPro"/>
</dbReference>
<dbReference type="InterPro" id="IPR036640">
    <property type="entry name" value="ABC1_TM_sf"/>
</dbReference>
<dbReference type="PROSITE" id="PS00211">
    <property type="entry name" value="ABC_TRANSPORTER_1"/>
    <property type="match status" value="1"/>
</dbReference>
<dbReference type="AlphaFoldDB" id="A0A2M8Z3B1"/>
<evidence type="ECO:0000313" key="12">
    <source>
        <dbReference type="Proteomes" id="UP000231092"/>
    </source>
</evidence>
<protein>
    <submittedName>
        <fullName evidence="11">ATP-binding cassette subfamily B protein</fullName>
    </submittedName>
</protein>
<keyword evidence="6 8" id="KW-1133">Transmembrane helix</keyword>
<dbReference type="InterPro" id="IPR039421">
    <property type="entry name" value="Type_1_exporter"/>
</dbReference>
<feature type="transmembrane region" description="Helical" evidence="8">
    <location>
        <begin position="20"/>
        <end position="41"/>
    </location>
</feature>
<feature type="transmembrane region" description="Helical" evidence="8">
    <location>
        <begin position="61"/>
        <end position="84"/>
    </location>
</feature>
<keyword evidence="3 8" id="KW-0812">Transmembrane</keyword>
<dbReference type="InterPro" id="IPR003593">
    <property type="entry name" value="AAA+_ATPase"/>
</dbReference>
<comment type="caution">
    <text evidence="11">The sequence shown here is derived from an EMBL/GenBank/DDBJ whole genome shotgun (WGS) entry which is preliminary data.</text>
</comment>
<dbReference type="PROSITE" id="PS50893">
    <property type="entry name" value="ABC_TRANSPORTER_2"/>
    <property type="match status" value="1"/>
</dbReference>
<dbReference type="SUPFAM" id="SSF52540">
    <property type="entry name" value="P-loop containing nucleoside triphosphate hydrolases"/>
    <property type="match status" value="1"/>
</dbReference>
<evidence type="ECO:0000256" key="7">
    <source>
        <dbReference type="ARBA" id="ARBA00023136"/>
    </source>
</evidence>
<feature type="domain" description="ABC transporter" evidence="9">
    <location>
        <begin position="343"/>
        <end position="577"/>
    </location>
</feature>
<dbReference type="RefSeq" id="WP_100304494.1">
    <property type="nucleotide sequence ID" value="NZ_PGET01000001.1"/>
</dbReference>
<dbReference type="InterPro" id="IPR011527">
    <property type="entry name" value="ABC1_TM_dom"/>
</dbReference>
<dbReference type="Gene3D" id="3.40.50.300">
    <property type="entry name" value="P-loop containing nucleotide triphosphate hydrolases"/>
    <property type="match status" value="1"/>
</dbReference>
<evidence type="ECO:0000313" key="11">
    <source>
        <dbReference type="EMBL" id="PJJ27923.1"/>
    </source>
</evidence>
<evidence type="ECO:0000256" key="1">
    <source>
        <dbReference type="ARBA" id="ARBA00004651"/>
    </source>
</evidence>
<dbReference type="InterPro" id="IPR003439">
    <property type="entry name" value="ABC_transporter-like_ATP-bd"/>
</dbReference>
<evidence type="ECO:0000256" key="8">
    <source>
        <dbReference type="SAM" id="Phobius"/>
    </source>
</evidence>
<comment type="subcellular location">
    <subcellularLocation>
        <location evidence="1">Cell membrane</location>
        <topology evidence="1">Multi-pass membrane protein</topology>
    </subcellularLocation>
</comment>
<dbReference type="Pfam" id="PF00664">
    <property type="entry name" value="ABC_membrane"/>
    <property type="match status" value="1"/>
</dbReference>
<dbReference type="EMBL" id="PGET01000001">
    <property type="protein sequence ID" value="PJJ27923.1"/>
    <property type="molecule type" value="Genomic_DNA"/>
</dbReference>
<dbReference type="PANTHER" id="PTHR43394:SF7">
    <property type="entry name" value="ABC TRANSPORTER B FAMILY MEMBER 28"/>
    <property type="match status" value="1"/>
</dbReference>
<dbReference type="PROSITE" id="PS50929">
    <property type="entry name" value="ABC_TM1F"/>
    <property type="match status" value="1"/>
</dbReference>
<keyword evidence="4" id="KW-0547">Nucleotide-binding</keyword>
<dbReference type="Gene3D" id="1.20.1560.10">
    <property type="entry name" value="ABC transporter type 1, transmembrane domain"/>
    <property type="match status" value="1"/>
</dbReference>
<keyword evidence="2" id="KW-0813">Transport</keyword>
<dbReference type="GO" id="GO:0015421">
    <property type="term" value="F:ABC-type oligopeptide transporter activity"/>
    <property type="evidence" value="ECO:0007669"/>
    <property type="project" value="TreeGrafter"/>
</dbReference>
<dbReference type="PANTHER" id="PTHR43394">
    <property type="entry name" value="ATP-DEPENDENT PERMEASE MDL1, MITOCHONDRIAL"/>
    <property type="match status" value="1"/>
</dbReference>
<dbReference type="Pfam" id="PF00005">
    <property type="entry name" value="ABC_tran"/>
    <property type="match status" value="1"/>
</dbReference>
<evidence type="ECO:0000256" key="2">
    <source>
        <dbReference type="ARBA" id="ARBA00022448"/>
    </source>
</evidence>
<evidence type="ECO:0000256" key="3">
    <source>
        <dbReference type="ARBA" id="ARBA00022692"/>
    </source>
</evidence>
<dbReference type="SUPFAM" id="SSF90123">
    <property type="entry name" value="ABC transporter transmembrane region"/>
    <property type="match status" value="1"/>
</dbReference>
<evidence type="ECO:0000256" key="4">
    <source>
        <dbReference type="ARBA" id="ARBA00022741"/>
    </source>
</evidence>
<dbReference type="Proteomes" id="UP000231092">
    <property type="component" value="Unassembled WGS sequence"/>
</dbReference>
<sequence length="581" mass="64411">MNVKKYRSTVKRIFRCIGRYKWGVAASLACAFVTVLLTLYVPILTGRAIDCIVGAGAVDFAGMWTILKQIGIIIAITAVAQWLMSHINNLVTYRVVKDIRTQAFNKLEILPLKYIDSHSHGDIINRIITDIDQFSDGLLMGFTQLFTGVLTIFGTLVFMFSMNPGITVVVVLVTPVSLFVASFIARKTFRLFKMQSQTRGELTSLVEEMLGNQKVVQAFAHEADAQEKFEDINEDLRVWSLKATFFSSITNPATRFVNSLVYASVGIAGAFAAVKGLLSVGQLSSFLSYANQYTKPFNEISGVVTELQNALASAARVFELIDEEPQVPEEPDAAVLSNAKGEISLEQVYFSYNPEIALIEDMNLNVRKGQRVAIVGPTGCGKSTVINLLMRFYDVDSGSIRVDGKDIRHMTRQSLRTSYGMVLQETWLKSGTIRENIAYGKPDAAEEEIILAAKEAHAHSFIRRMPEGYDTVISEDGGNLSQGQKQLLCIARVMLCLPPMLILDEATSSIDTRTEIKIQKAFGKMMEGRTSFIVAHRLSTIKEADVILVMRDGHIIEQGTHESLLSQNGFYAQLYNSQFAV</sequence>
<dbReference type="CDD" id="cd18547">
    <property type="entry name" value="ABC_6TM_Tm288_like"/>
    <property type="match status" value="1"/>
</dbReference>
<feature type="transmembrane region" description="Helical" evidence="8">
    <location>
        <begin position="138"/>
        <end position="160"/>
    </location>
</feature>
<dbReference type="CDD" id="cd03254">
    <property type="entry name" value="ABCC_Glucan_exporter_like"/>
    <property type="match status" value="1"/>
</dbReference>
<dbReference type="GO" id="GO:0005886">
    <property type="term" value="C:plasma membrane"/>
    <property type="evidence" value="ECO:0007669"/>
    <property type="project" value="UniProtKB-SubCell"/>
</dbReference>
<evidence type="ECO:0000259" key="9">
    <source>
        <dbReference type="PROSITE" id="PS50893"/>
    </source>
</evidence>
<keyword evidence="5 11" id="KW-0067">ATP-binding</keyword>
<accession>A0A2M8Z3B1</accession>
<dbReference type="GO" id="GO:0005524">
    <property type="term" value="F:ATP binding"/>
    <property type="evidence" value="ECO:0007669"/>
    <property type="project" value="UniProtKB-KW"/>
</dbReference>
<dbReference type="FunFam" id="3.40.50.300:FF:000287">
    <property type="entry name" value="Multidrug ABC transporter ATP-binding protein"/>
    <property type="match status" value="1"/>
</dbReference>
<dbReference type="SMART" id="SM00382">
    <property type="entry name" value="AAA"/>
    <property type="match status" value="1"/>
</dbReference>
<feature type="transmembrane region" description="Helical" evidence="8">
    <location>
        <begin position="166"/>
        <end position="185"/>
    </location>
</feature>
<dbReference type="OrthoDB" id="9762778at2"/>
<evidence type="ECO:0000256" key="5">
    <source>
        <dbReference type="ARBA" id="ARBA00022840"/>
    </source>
</evidence>